<dbReference type="PRINTS" id="PR00344">
    <property type="entry name" value="BCTRLSENSOR"/>
</dbReference>
<evidence type="ECO:0000256" key="20">
    <source>
        <dbReference type="ARBA" id="ARBA00041776"/>
    </source>
</evidence>
<evidence type="ECO:0000256" key="14">
    <source>
        <dbReference type="ARBA" id="ARBA00022912"/>
    </source>
</evidence>
<keyword evidence="18" id="KW-0464">Manganese</keyword>
<dbReference type="Gene3D" id="3.30.565.10">
    <property type="entry name" value="Histidine kinase-like ATPase, C-terminal domain"/>
    <property type="match status" value="1"/>
</dbReference>
<evidence type="ECO:0000256" key="10">
    <source>
        <dbReference type="ARBA" id="ARBA00022777"/>
    </source>
</evidence>
<keyword evidence="14" id="KW-0904">Protein phosphatase</keyword>
<feature type="transmembrane region" description="Helical" evidence="21">
    <location>
        <begin position="46"/>
        <end position="64"/>
    </location>
</feature>
<keyword evidence="25" id="KW-1185">Reference proteome</keyword>
<evidence type="ECO:0000256" key="7">
    <source>
        <dbReference type="ARBA" id="ARBA00022553"/>
    </source>
</evidence>
<keyword evidence="13" id="KW-0460">Magnesium</keyword>
<organism evidence="24 25">
    <name type="scientific">Ruegeria spongiae</name>
    <dbReference type="NCBI Taxonomy" id="2942209"/>
    <lineage>
        <taxon>Bacteria</taxon>
        <taxon>Pseudomonadati</taxon>
        <taxon>Pseudomonadota</taxon>
        <taxon>Alphaproteobacteria</taxon>
        <taxon>Rhodobacterales</taxon>
        <taxon>Roseobacteraceae</taxon>
        <taxon>Ruegeria</taxon>
    </lineage>
</organism>
<evidence type="ECO:0000313" key="24">
    <source>
        <dbReference type="EMBL" id="MCL6285786.1"/>
    </source>
</evidence>
<proteinExistence type="predicted"/>
<keyword evidence="10 24" id="KW-0418">Kinase</keyword>
<gene>
    <name evidence="24" type="ORF">M3P21_19870</name>
</gene>
<dbReference type="InterPro" id="IPR036097">
    <property type="entry name" value="HisK_dim/P_sf"/>
</dbReference>
<dbReference type="InterPro" id="IPR003594">
    <property type="entry name" value="HATPase_dom"/>
</dbReference>
<feature type="domain" description="Histidine kinase" evidence="22">
    <location>
        <begin position="127"/>
        <end position="321"/>
    </location>
</feature>
<evidence type="ECO:0000256" key="11">
    <source>
        <dbReference type="ARBA" id="ARBA00022801"/>
    </source>
</evidence>
<sequence>MARIRRKWRPGLALVLGGGLAGTLLLSLLGLVLLRYLGPEIGFRKAAVLLALAIGLATGVLGYLQYRLLLRPITALADHASAVQRGETGASPSRLGTREATRLGEAVLGMAETLQRREASVRGFAEHVTHELKTPVTAIRAAGELLSDSPKLAADDKALALQILGATEQMQSHLKALRRVTAARAPEHHGRARLGELSDGLQTVFPDLRFEIEGADQSLPLAASGLQIVLHHLLDNAKRHGASRVTLRAVPGHLTVHDDGPGISEGNRDRIFAPFFTTAREQGGTGMGLTIVANLLGAHGAAIELMPSKRGARFEIHFPTV</sequence>
<comment type="catalytic activity">
    <reaction evidence="1">
        <text>ATP + protein L-histidine = ADP + protein N-phospho-L-histidine.</text>
        <dbReference type="EC" id="2.7.13.3"/>
    </reaction>
</comment>
<dbReference type="Gene3D" id="1.10.287.130">
    <property type="match status" value="1"/>
</dbReference>
<dbReference type="PANTHER" id="PTHR44936:SF9">
    <property type="entry name" value="SENSOR PROTEIN CREC"/>
    <property type="match status" value="1"/>
</dbReference>
<dbReference type="SUPFAM" id="SSF55874">
    <property type="entry name" value="ATPase domain of HSP90 chaperone/DNA topoisomerase II/histidine kinase"/>
    <property type="match status" value="1"/>
</dbReference>
<keyword evidence="7" id="KW-0597">Phosphoprotein</keyword>
<dbReference type="RefSeq" id="WP_249712932.1">
    <property type="nucleotide sequence ID" value="NZ_JAMFMB010000037.1"/>
</dbReference>
<dbReference type="PANTHER" id="PTHR44936">
    <property type="entry name" value="SENSOR PROTEIN CREC"/>
    <property type="match status" value="1"/>
</dbReference>
<evidence type="ECO:0000256" key="8">
    <source>
        <dbReference type="ARBA" id="ARBA00022679"/>
    </source>
</evidence>
<dbReference type="InterPro" id="IPR003660">
    <property type="entry name" value="HAMP_dom"/>
</dbReference>
<comment type="cofactor">
    <cofactor evidence="3">
        <name>Mg(2+)</name>
        <dbReference type="ChEBI" id="CHEBI:18420"/>
    </cofactor>
</comment>
<keyword evidence="6" id="KW-1003">Cell membrane</keyword>
<evidence type="ECO:0000256" key="3">
    <source>
        <dbReference type="ARBA" id="ARBA00001946"/>
    </source>
</evidence>
<reference evidence="24" key="1">
    <citation type="submission" date="2022-05" db="EMBL/GenBank/DDBJ databases">
        <authorList>
            <person name="Park J.-S."/>
        </authorList>
    </citation>
    <scope>NUCLEOTIDE SEQUENCE</scope>
    <source>
        <strain evidence="24">2012CJ41-6</strain>
    </source>
</reference>
<keyword evidence="11" id="KW-0378">Hydrolase</keyword>
<dbReference type="InterPro" id="IPR036890">
    <property type="entry name" value="HATPase_C_sf"/>
</dbReference>
<protein>
    <recommendedName>
        <fullName evidence="19">Signal transduction histidine-protein kinase/phosphatase MprB</fullName>
        <ecNumber evidence="5">2.7.13.3</ecNumber>
    </recommendedName>
    <alternativeName>
        <fullName evidence="20">Mycobacterial persistence regulator B</fullName>
    </alternativeName>
</protein>
<dbReference type="GO" id="GO:0016301">
    <property type="term" value="F:kinase activity"/>
    <property type="evidence" value="ECO:0007669"/>
    <property type="project" value="UniProtKB-KW"/>
</dbReference>
<keyword evidence="21" id="KW-1133">Transmembrane helix</keyword>
<dbReference type="EMBL" id="JAMFMB010000037">
    <property type="protein sequence ID" value="MCL6285786.1"/>
    <property type="molecule type" value="Genomic_DNA"/>
</dbReference>
<keyword evidence="21" id="KW-0472">Membrane</keyword>
<keyword evidence="9" id="KW-0547">Nucleotide-binding</keyword>
<evidence type="ECO:0000256" key="13">
    <source>
        <dbReference type="ARBA" id="ARBA00022842"/>
    </source>
</evidence>
<evidence type="ECO:0000256" key="9">
    <source>
        <dbReference type="ARBA" id="ARBA00022741"/>
    </source>
</evidence>
<dbReference type="SMART" id="SM00388">
    <property type="entry name" value="HisKA"/>
    <property type="match status" value="1"/>
</dbReference>
<evidence type="ECO:0000256" key="16">
    <source>
        <dbReference type="ARBA" id="ARBA00023016"/>
    </source>
</evidence>
<evidence type="ECO:0000256" key="5">
    <source>
        <dbReference type="ARBA" id="ARBA00012438"/>
    </source>
</evidence>
<name>A0ABT0Q7E2_9RHOB</name>
<dbReference type="InterPro" id="IPR003661">
    <property type="entry name" value="HisK_dim/P_dom"/>
</dbReference>
<keyword evidence="12" id="KW-0067">ATP-binding</keyword>
<dbReference type="SMART" id="SM00304">
    <property type="entry name" value="HAMP"/>
    <property type="match status" value="1"/>
</dbReference>
<evidence type="ECO:0000256" key="1">
    <source>
        <dbReference type="ARBA" id="ARBA00000085"/>
    </source>
</evidence>
<dbReference type="Pfam" id="PF02518">
    <property type="entry name" value="HATPase_c"/>
    <property type="match status" value="1"/>
</dbReference>
<comment type="cofactor">
    <cofactor evidence="2">
        <name>Mn(2+)</name>
        <dbReference type="ChEBI" id="CHEBI:29035"/>
    </cofactor>
</comment>
<evidence type="ECO:0000256" key="19">
    <source>
        <dbReference type="ARBA" id="ARBA00040454"/>
    </source>
</evidence>
<dbReference type="SMART" id="SM00387">
    <property type="entry name" value="HATPase_c"/>
    <property type="match status" value="1"/>
</dbReference>
<keyword evidence="15" id="KW-0902">Two-component regulatory system</keyword>
<evidence type="ECO:0000256" key="18">
    <source>
        <dbReference type="ARBA" id="ARBA00023211"/>
    </source>
</evidence>
<dbReference type="InterPro" id="IPR050980">
    <property type="entry name" value="2C_sensor_his_kinase"/>
</dbReference>
<keyword evidence="21" id="KW-0812">Transmembrane</keyword>
<evidence type="ECO:0000256" key="6">
    <source>
        <dbReference type="ARBA" id="ARBA00022475"/>
    </source>
</evidence>
<comment type="caution">
    <text evidence="24">The sequence shown here is derived from an EMBL/GenBank/DDBJ whole genome shotgun (WGS) entry which is preliminary data.</text>
</comment>
<dbReference type="SUPFAM" id="SSF47384">
    <property type="entry name" value="Homodimeric domain of signal transducing histidine kinase"/>
    <property type="match status" value="1"/>
</dbReference>
<evidence type="ECO:0000256" key="17">
    <source>
        <dbReference type="ARBA" id="ARBA00023026"/>
    </source>
</evidence>
<evidence type="ECO:0000256" key="21">
    <source>
        <dbReference type="SAM" id="Phobius"/>
    </source>
</evidence>
<evidence type="ECO:0000259" key="22">
    <source>
        <dbReference type="PROSITE" id="PS50109"/>
    </source>
</evidence>
<evidence type="ECO:0000256" key="12">
    <source>
        <dbReference type="ARBA" id="ARBA00022840"/>
    </source>
</evidence>
<dbReference type="EC" id="2.7.13.3" evidence="5"/>
<dbReference type="Proteomes" id="UP001203880">
    <property type="component" value="Unassembled WGS sequence"/>
</dbReference>
<dbReference type="PROSITE" id="PS50885">
    <property type="entry name" value="HAMP"/>
    <property type="match status" value="1"/>
</dbReference>
<comment type="subcellular location">
    <subcellularLocation>
        <location evidence="4">Cell membrane</location>
        <topology evidence="4">Multi-pass membrane protein</topology>
    </subcellularLocation>
</comment>
<evidence type="ECO:0000256" key="4">
    <source>
        <dbReference type="ARBA" id="ARBA00004651"/>
    </source>
</evidence>
<keyword evidence="8" id="KW-0808">Transferase</keyword>
<keyword evidence="16" id="KW-0346">Stress response</keyword>
<evidence type="ECO:0000259" key="23">
    <source>
        <dbReference type="PROSITE" id="PS50885"/>
    </source>
</evidence>
<keyword evidence="17" id="KW-0843">Virulence</keyword>
<feature type="domain" description="HAMP" evidence="23">
    <location>
        <begin position="67"/>
        <end position="119"/>
    </location>
</feature>
<dbReference type="CDD" id="cd00082">
    <property type="entry name" value="HisKA"/>
    <property type="match status" value="1"/>
</dbReference>
<dbReference type="InterPro" id="IPR005467">
    <property type="entry name" value="His_kinase_dom"/>
</dbReference>
<accession>A0ABT0Q7E2</accession>
<evidence type="ECO:0000313" key="25">
    <source>
        <dbReference type="Proteomes" id="UP001203880"/>
    </source>
</evidence>
<dbReference type="Pfam" id="PF00512">
    <property type="entry name" value="HisKA"/>
    <property type="match status" value="1"/>
</dbReference>
<dbReference type="InterPro" id="IPR004358">
    <property type="entry name" value="Sig_transdc_His_kin-like_C"/>
</dbReference>
<evidence type="ECO:0000256" key="15">
    <source>
        <dbReference type="ARBA" id="ARBA00023012"/>
    </source>
</evidence>
<evidence type="ECO:0000256" key="2">
    <source>
        <dbReference type="ARBA" id="ARBA00001936"/>
    </source>
</evidence>
<feature type="transmembrane region" description="Helical" evidence="21">
    <location>
        <begin position="12"/>
        <end position="34"/>
    </location>
</feature>
<dbReference type="PROSITE" id="PS50109">
    <property type="entry name" value="HIS_KIN"/>
    <property type="match status" value="1"/>
</dbReference>